<dbReference type="AlphaFoldDB" id="A0A194V9L3"/>
<gene>
    <name evidence="1" type="ORF">VP1G_11218</name>
</gene>
<proteinExistence type="predicted"/>
<keyword evidence="2" id="KW-1185">Reference proteome</keyword>
<dbReference type="Proteomes" id="UP000078576">
    <property type="component" value="Unassembled WGS sequence"/>
</dbReference>
<accession>A0A194V9L3</accession>
<name>A0A194V9L3_CYTMA</name>
<sequence>MPVSHLSLSALHSETFNLPLYPQPSAPHISPGIVRPPLSASAACTSNDDAPAPAPAVFTNSIAASDTPAATASGAWCVHSYQALLTTATRLMASSRASAGMSVLVRTAPRKAFQPSATGGECRRVRSRGWRGRGARRSVMRSTIAWSSGVLVGGGLGT</sequence>
<evidence type="ECO:0000313" key="2">
    <source>
        <dbReference type="Proteomes" id="UP000078576"/>
    </source>
</evidence>
<evidence type="ECO:0000313" key="1">
    <source>
        <dbReference type="EMBL" id="KUI60563.1"/>
    </source>
</evidence>
<dbReference type="EMBL" id="KN714754">
    <property type="protein sequence ID" value="KUI60563.1"/>
    <property type="molecule type" value="Genomic_DNA"/>
</dbReference>
<protein>
    <submittedName>
        <fullName evidence="1">Uncharacterized protein</fullName>
    </submittedName>
</protein>
<reference evidence="2" key="1">
    <citation type="submission" date="2014-12" db="EMBL/GenBank/DDBJ databases">
        <title>Genome Sequence of Valsa Canker Pathogens Uncovers a Specific Adaption of Colonization on Woody Bark.</title>
        <authorList>
            <person name="Yin Z."/>
            <person name="Liu H."/>
            <person name="Gao X."/>
            <person name="Li Z."/>
            <person name="Song N."/>
            <person name="Ke X."/>
            <person name="Dai Q."/>
            <person name="Wu Y."/>
            <person name="Sun Y."/>
            <person name="Xu J.-R."/>
            <person name="Kang Z.K."/>
            <person name="Wang L."/>
            <person name="Huang L."/>
        </authorList>
    </citation>
    <scope>NUCLEOTIDE SEQUENCE [LARGE SCALE GENOMIC DNA]</scope>
    <source>
        <strain evidence="2">SXYL134</strain>
    </source>
</reference>
<organism evidence="1 2">
    <name type="scientific">Cytospora mali</name>
    <name type="common">Apple Valsa canker fungus</name>
    <name type="synonym">Valsa mali</name>
    <dbReference type="NCBI Taxonomy" id="578113"/>
    <lineage>
        <taxon>Eukaryota</taxon>
        <taxon>Fungi</taxon>
        <taxon>Dikarya</taxon>
        <taxon>Ascomycota</taxon>
        <taxon>Pezizomycotina</taxon>
        <taxon>Sordariomycetes</taxon>
        <taxon>Sordariomycetidae</taxon>
        <taxon>Diaporthales</taxon>
        <taxon>Cytosporaceae</taxon>
        <taxon>Cytospora</taxon>
    </lineage>
</organism>